<comment type="caution">
    <text evidence="1">The sequence shown here is derived from an EMBL/GenBank/DDBJ whole genome shotgun (WGS) entry which is preliminary data.</text>
</comment>
<sequence>MPEKELTLVDRCVLITLMIKAAPLPQTYFTNVAGISIKPEHRRRLESLDLIEVTPKPRIVLELTTKGWERAVEELGAEAPKRAGASGGTLYVALDFLRRLIDHSGTPADDLFRLQIKADEIALAVPATGFAPTPPAVDAVTRVRQAYQELAGRPGDYVMLADLRTVLADLPRAEVDAALLQLNRERNIHLVPESNQKVLKPQERAAAVSIGNQDKHLLAISS</sequence>
<dbReference type="EMBL" id="SJJR01000022">
    <property type="protein sequence ID" value="TCB92147.1"/>
    <property type="molecule type" value="Genomic_DNA"/>
</dbReference>
<dbReference type="Proteomes" id="UP000292274">
    <property type="component" value="Unassembled WGS sequence"/>
</dbReference>
<reference evidence="1 2" key="1">
    <citation type="submission" date="2019-02" db="EMBL/GenBank/DDBJ databases">
        <title>Jishengella sp. nov., isolated from a root of Zingiber montanum.</title>
        <authorList>
            <person name="Kuncharoen N."/>
            <person name="Kudo T."/>
            <person name="Masahiro Y."/>
            <person name="Ohkuma M."/>
            <person name="Tanasupawat S."/>
        </authorList>
    </citation>
    <scope>NUCLEOTIDE SEQUENCE [LARGE SCALE GENOMIC DNA]</scope>
    <source>
        <strain evidence="1 2">PLAI 1-1</strain>
    </source>
</reference>
<keyword evidence="2" id="KW-1185">Reference proteome</keyword>
<dbReference type="AlphaFoldDB" id="A0A4R0G7H6"/>
<evidence type="ECO:0000313" key="2">
    <source>
        <dbReference type="Proteomes" id="UP000292274"/>
    </source>
</evidence>
<gene>
    <name evidence="1" type="ORF">E0H26_24550</name>
</gene>
<dbReference type="OrthoDB" id="3822696at2"/>
<proteinExistence type="predicted"/>
<organism evidence="1 2">
    <name type="scientific">Micromonospora zingiberis</name>
    <dbReference type="NCBI Taxonomy" id="2053011"/>
    <lineage>
        <taxon>Bacteria</taxon>
        <taxon>Bacillati</taxon>
        <taxon>Actinomycetota</taxon>
        <taxon>Actinomycetes</taxon>
        <taxon>Micromonosporales</taxon>
        <taxon>Micromonosporaceae</taxon>
        <taxon>Micromonospora</taxon>
    </lineage>
</organism>
<accession>A0A4R0G7H6</accession>
<name>A0A4R0G7H6_9ACTN</name>
<evidence type="ECO:0000313" key="1">
    <source>
        <dbReference type="EMBL" id="TCB92147.1"/>
    </source>
</evidence>
<protein>
    <submittedName>
        <fullName evidence="1">Uncharacterized protein</fullName>
    </submittedName>
</protein>